<dbReference type="GO" id="GO:0008929">
    <property type="term" value="F:methylglyoxal synthase activity"/>
    <property type="evidence" value="ECO:0007669"/>
    <property type="project" value="UniProtKB-UniRule"/>
</dbReference>
<protein>
    <recommendedName>
        <fullName evidence="1">Methylglyoxal synthase</fullName>
        <shortName evidence="1">MGS</shortName>
        <ecNumber evidence="1">4.2.3.3</ecNumber>
    </recommendedName>
</protein>
<feature type="active site" description="Proton donor/acceptor" evidence="1">
    <location>
        <position position="62"/>
    </location>
</feature>
<feature type="binding site" evidence="1">
    <location>
        <position position="14"/>
    </location>
    <ligand>
        <name>substrate</name>
    </ligand>
</feature>
<dbReference type="SMART" id="SM00046">
    <property type="entry name" value="DAGKc"/>
    <property type="match status" value="1"/>
</dbReference>
<dbReference type="InterPro" id="IPR017438">
    <property type="entry name" value="ATP-NAD_kinase_N"/>
</dbReference>
<dbReference type="InterPro" id="IPR011607">
    <property type="entry name" value="MGS-like_dom"/>
</dbReference>
<keyword evidence="1 4" id="KW-0456">Lyase</keyword>
<dbReference type="Pfam" id="PF02142">
    <property type="entry name" value="MGS"/>
    <property type="match status" value="1"/>
</dbReference>
<dbReference type="CDD" id="cd01422">
    <property type="entry name" value="MGS"/>
    <property type="match status" value="1"/>
</dbReference>
<dbReference type="InterPro" id="IPR045540">
    <property type="entry name" value="YegS/DAGK_C"/>
</dbReference>
<comment type="function">
    <text evidence="1">Catalyzes the formation of methylglyoxal from dihydroxyacetone phosphate.</text>
</comment>
<dbReference type="Pfam" id="PF19279">
    <property type="entry name" value="YegS_C"/>
    <property type="match status" value="1"/>
</dbReference>
<comment type="caution">
    <text evidence="4">The sequence shown here is derived from an EMBL/GenBank/DDBJ whole genome shotgun (WGS) entry which is preliminary data.</text>
</comment>
<organism evidence="4 5">
    <name type="scientific">Drouetiella hepatica Uher 2000/2452</name>
    <dbReference type="NCBI Taxonomy" id="904376"/>
    <lineage>
        <taxon>Bacteria</taxon>
        <taxon>Bacillati</taxon>
        <taxon>Cyanobacteriota</taxon>
        <taxon>Cyanophyceae</taxon>
        <taxon>Oculatellales</taxon>
        <taxon>Oculatellaceae</taxon>
        <taxon>Drouetiella</taxon>
    </lineage>
</organism>
<dbReference type="PANTHER" id="PTHR30492:SF0">
    <property type="entry name" value="METHYLGLYOXAL SYNTHASE"/>
    <property type="match status" value="1"/>
</dbReference>
<dbReference type="EMBL" id="JAHHHD010000004">
    <property type="protein sequence ID" value="MBW4658277.1"/>
    <property type="molecule type" value="Genomic_DNA"/>
</dbReference>
<dbReference type="Gene3D" id="3.40.50.10330">
    <property type="entry name" value="Probable inorganic polyphosphate/atp-NAD kinase, domain 1"/>
    <property type="match status" value="1"/>
</dbReference>
<dbReference type="SUPFAM" id="SSF52335">
    <property type="entry name" value="Methylglyoxal synthase-like"/>
    <property type="match status" value="1"/>
</dbReference>
<feature type="binding site" evidence="1">
    <location>
        <position position="10"/>
    </location>
    <ligand>
        <name>substrate</name>
    </ligand>
</feature>
<dbReference type="PANTHER" id="PTHR30492">
    <property type="entry name" value="METHYLGLYOXAL SYNTHASE"/>
    <property type="match status" value="1"/>
</dbReference>
<dbReference type="Proteomes" id="UP000757435">
    <property type="component" value="Unassembled WGS sequence"/>
</dbReference>
<reference evidence="4" key="2">
    <citation type="journal article" date="2022" name="Microbiol. Resour. Announc.">
        <title>Metagenome Sequencing to Explore Phylogenomics of Terrestrial Cyanobacteria.</title>
        <authorList>
            <person name="Ward R.D."/>
            <person name="Stajich J.E."/>
            <person name="Johansen J.R."/>
            <person name="Huntemann M."/>
            <person name="Clum A."/>
            <person name="Foster B."/>
            <person name="Foster B."/>
            <person name="Roux S."/>
            <person name="Palaniappan K."/>
            <person name="Varghese N."/>
            <person name="Mukherjee S."/>
            <person name="Reddy T.B.K."/>
            <person name="Daum C."/>
            <person name="Copeland A."/>
            <person name="Chen I.A."/>
            <person name="Ivanova N.N."/>
            <person name="Kyrpides N.C."/>
            <person name="Shapiro N."/>
            <person name="Eloe-Fadrosh E.A."/>
            <person name="Pietrasiak N."/>
        </authorList>
    </citation>
    <scope>NUCLEOTIDE SEQUENCE</scope>
    <source>
        <strain evidence="4">UHER 2000/2452</strain>
    </source>
</reference>
<dbReference type="InterPro" id="IPR016064">
    <property type="entry name" value="NAD/diacylglycerol_kinase_sf"/>
</dbReference>
<dbReference type="NCBIfam" id="TIGR00147">
    <property type="entry name" value="YegS/Rv2252/BmrU family lipid kinase"/>
    <property type="match status" value="1"/>
</dbReference>
<feature type="domain" description="MGS-like" evidence="3">
    <location>
        <begin position="1"/>
        <end position="157"/>
    </location>
</feature>
<dbReference type="GO" id="GO:0019242">
    <property type="term" value="P:methylglyoxal biosynthetic process"/>
    <property type="evidence" value="ECO:0007669"/>
    <property type="project" value="UniProtKB-UniRule"/>
</dbReference>
<dbReference type="NCBIfam" id="NF002033">
    <property type="entry name" value="PRK00861.1"/>
    <property type="match status" value="1"/>
</dbReference>
<dbReference type="NCBIfam" id="NF003559">
    <property type="entry name" value="PRK05234.1"/>
    <property type="match status" value="1"/>
</dbReference>
<evidence type="ECO:0000259" key="2">
    <source>
        <dbReference type="PROSITE" id="PS50146"/>
    </source>
</evidence>
<reference evidence="4" key="1">
    <citation type="submission" date="2021-05" db="EMBL/GenBank/DDBJ databases">
        <authorList>
            <person name="Pietrasiak N."/>
            <person name="Ward R."/>
            <person name="Stajich J.E."/>
            <person name="Kurbessoian T."/>
        </authorList>
    </citation>
    <scope>NUCLEOTIDE SEQUENCE</scope>
    <source>
        <strain evidence="4">UHER 2000/2452</strain>
    </source>
</reference>
<dbReference type="PROSITE" id="PS50146">
    <property type="entry name" value="DAGK"/>
    <property type="match status" value="1"/>
</dbReference>
<accession>A0A951Q8M1</accession>
<evidence type="ECO:0000313" key="5">
    <source>
        <dbReference type="Proteomes" id="UP000757435"/>
    </source>
</evidence>
<comment type="similarity">
    <text evidence="1">Belongs to the methylglyoxal synthase family.</text>
</comment>
<dbReference type="InterPro" id="IPR004363">
    <property type="entry name" value="Methylgl_synth"/>
</dbReference>
<dbReference type="AlphaFoldDB" id="A0A951Q8M1"/>
<evidence type="ECO:0000256" key="1">
    <source>
        <dbReference type="HAMAP-Rule" id="MF_00549"/>
    </source>
</evidence>
<comment type="caution">
    <text evidence="1">Lacks conserved residue(s) required for the propagation of feature annotation.</text>
</comment>
<dbReference type="GO" id="GO:0008654">
    <property type="term" value="P:phospholipid biosynthetic process"/>
    <property type="evidence" value="ECO:0007669"/>
    <property type="project" value="InterPro"/>
</dbReference>
<comment type="catalytic activity">
    <reaction evidence="1">
        <text>dihydroxyacetone phosphate = methylglyoxal + phosphate</text>
        <dbReference type="Rhea" id="RHEA:17937"/>
        <dbReference type="ChEBI" id="CHEBI:17158"/>
        <dbReference type="ChEBI" id="CHEBI:43474"/>
        <dbReference type="ChEBI" id="CHEBI:57642"/>
        <dbReference type="EC" id="4.2.3.3"/>
    </reaction>
</comment>
<sequence>MPTTIALIAHDSKKDAIVDFAKQHAPLLGRYRLIATAATGERIQWATGLQIESMLPGPEGGDVQVAAEVVNGNVLAVIFLVDSLHAQSHEPDIQTFLRICNVHNVILATNLATAATVIQSLAQTRIAHLIFNPVSGQGNPAQELSLIQQLLEPHMQVVVHETQPNVDPATLVLEAIAAQADLVIASGGDGTISAVAGALVGTEIPLGIIPRGTANAFAAALGIPRLLPIRNACQVILGGNVRTVDAATCNGLPMVLLAGVGYEAVTVELANREMKDQWGVLAYLMAGWQTMDNQTLFETEIEAEGTLYHFEASAITIANAAPPTSILAQGGGQVIFDDGLLDVTISTAETKLQGVTTMLRMMGAALTGTGVEHQTVVHIRVKRLRVTAHPPQKVVVDGEIVGTTPIEVECIPDGLKVLAPTAPISNEAIAAT</sequence>
<dbReference type="InterPro" id="IPR005218">
    <property type="entry name" value="Diacylglycerol/lipid_kinase"/>
</dbReference>
<feature type="domain" description="DAGKc" evidence="2">
    <location>
        <begin position="122"/>
        <end position="253"/>
    </location>
</feature>
<dbReference type="SUPFAM" id="SSF111331">
    <property type="entry name" value="NAD kinase/diacylglycerol kinase-like"/>
    <property type="match status" value="1"/>
</dbReference>
<dbReference type="Gene3D" id="2.60.200.40">
    <property type="match status" value="1"/>
</dbReference>
<name>A0A951Q8M1_9CYAN</name>
<dbReference type="Gene3D" id="3.40.50.1380">
    <property type="entry name" value="Methylglyoxal synthase-like domain"/>
    <property type="match status" value="1"/>
</dbReference>
<dbReference type="PROSITE" id="PS51855">
    <property type="entry name" value="MGS"/>
    <property type="match status" value="1"/>
</dbReference>
<dbReference type="NCBIfam" id="TIGR00160">
    <property type="entry name" value="MGSA"/>
    <property type="match status" value="1"/>
</dbReference>
<feature type="binding site" evidence="1">
    <location>
        <position position="89"/>
    </location>
    <ligand>
        <name>substrate</name>
    </ligand>
</feature>
<dbReference type="HAMAP" id="MF_00549">
    <property type="entry name" value="Methylglyoxal_synth"/>
    <property type="match status" value="1"/>
</dbReference>
<gene>
    <name evidence="1 4" type="primary">mgsA</name>
    <name evidence="4" type="ORF">KME15_06355</name>
</gene>
<evidence type="ECO:0000313" key="4">
    <source>
        <dbReference type="EMBL" id="MBW4658277.1"/>
    </source>
</evidence>
<dbReference type="InterPro" id="IPR036914">
    <property type="entry name" value="MGS-like_dom_sf"/>
</dbReference>
<dbReference type="InterPro" id="IPR001206">
    <property type="entry name" value="Diacylglycerol_kinase_cat_dom"/>
</dbReference>
<proteinExistence type="inferred from homology"/>
<dbReference type="EC" id="4.2.3.3" evidence="1"/>
<dbReference type="GO" id="GO:0005829">
    <property type="term" value="C:cytosol"/>
    <property type="evidence" value="ECO:0007669"/>
    <property type="project" value="TreeGrafter"/>
</dbReference>
<dbReference type="GO" id="GO:0016301">
    <property type="term" value="F:kinase activity"/>
    <property type="evidence" value="ECO:0007669"/>
    <property type="project" value="InterPro"/>
</dbReference>
<dbReference type="Pfam" id="PF00781">
    <property type="entry name" value="DAGK_cat"/>
    <property type="match status" value="1"/>
</dbReference>
<evidence type="ECO:0000259" key="3">
    <source>
        <dbReference type="PROSITE" id="PS51855"/>
    </source>
</evidence>
<dbReference type="GO" id="GO:0005524">
    <property type="term" value="F:ATP binding"/>
    <property type="evidence" value="ECO:0007669"/>
    <property type="project" value="InterPro"/>
</dbReference>
<dbReference type="SMART" id="SM00851">
    <property type="entry name" value="MGS"/>
    <property type="match status" value="1"/>
</dbReference>